<keyword evidence="4 6" id="KW-1133">Transmembrane helix</keyword>
<reference evidence="9" key="1">
    <citation type="submission" date="2022-10" db="EMBL/GenBank/DDBJ databases">
        <title>Comparative genomics and taxonomic characterization of three novel marine species of genus Reichenbachiella exhibiting antioxidant and polysaccharide degradation activities.</title>
        <authorList>
            <person name="Muhammad N."/>
            <person name="Lee Y.-J."/>
            <person name="Ko J."/>
            <person name="Kim S.-G."/>
        </authorList>
    </citation>
    <scope>NUCLEOTIDE SEQUENCE</scope>
    <source>
        <strain evidence="9">Wsw4-B4</strain>
    </source>
</reference>
<organism evidence="9 10">
    <name type="scientific">Reichenbachiella carrageenanivorans</name>
    <dbReference type="NCBI Taxonomy" id="2979869"/>
    <lineage>
        <taxon>Bacteria</taxon>
        <taxon>Pseudomonadati</taxon>
        <taxon>Bacteroidota</taxon>
        <taxon>Cytophagia</taxon>
        <taxon>Cytophagales</taxon>
        <taxon>Reichenbachiellaceae</taxon>
        <taxon>Reichenbachiella</taxon>
    </lineage>
</organism>
<feature type="domain" description="ABC3 transporter permease C-terminal" evidence="7">
    <location>
        <begin position="665"/>
        <end position="777"/>
    </location>
</feature>
<protein>
    <submittedName>
        <fullName evidence="9">FtsX-like permease family protein</fullName>
    </submittedName>
</protein>
<dbReference type="RefSeq" id="WP_263050874.1">
    <property type="nucleotide sequence ID" value="NZ_CP106735.1"/>
</dbReference>
<dbReference type="PANTHER" id="PTHR30572:SF18">
    <property type="entry name" value="ABC-TYPE MACROLIDE FAMILY EXPORT SYSTEM PERMEASE COMPONENT 2"/>
    <property type="match status" value="1"/>
</dbReference>
<accession>A0ABY6CYZ7</accession>
<evidence type="ECO:0000256" key="6">
    <source>
        <dbReference type="SAM" id="Phobius"/>
    </source>
</evidence>
<feature type="transmembrane region" description="Helical" evidence="6">
    <location>
        <begin position="277"/>
        <end position="299"/>
    </location>
</feature>
<dbReference type="InterPro" id="IPR025857">
    <property type="entry name" value="MacB_PCD"/>
</dbReference>
<dbReference type="InterPro" id="IPR003838">
    <property type="entry name" value="ABC3_permease_C"/>
</dbReference>
<evidence type="ECO:0000256" key="1">
    <source>
        <dbReference type="ARBA" id="ARBA00004651"/>
    </source>
</evidence>
<dbReference type="EMBL" id="CP106735">
    <property type="protein sequence ID" value="UXX79131.1"/>
    <property type="molecule type" value="Genomic_DNA"/>
</dbReference>
<keyword evidence="3 6" id="KW-0812">Transmembrane</keyword>
<evidence type="ECO:0000256" key="5">
    <source>
        <dbReference type="ARBA" id="ARBA00023136"/>
    </source>
</evidence>
<keyword evidence="10" id="KW-1185">Reference proteome</keyword>
<dbReference type="Pfam" id="PF12704">
    <property type="entry name" value="MacB_PCD"/>
    <property type="match status" value="1"/>
</dbReference>
<feature type="domain" description="MacB-like periplasmic core" evidence="8">
    <location>
        <begin position="21"/>
        <end position="237"/>
    </location>
</feature>
<dbReference type="PANTHER" id="PTHR30572">
    <property type="entry name" value="MEMBRANE COMPONENT OF TRANSPORTER-RELATED"/>
    <property type="match status" value="1"/>
</dbReference>
<evidence type="ECO:0000313" key="9">
    <source>
        <dbReference type="EMBL" id="UXX79131.1"/>
    </source>
</evidence>
<keyword evidence="2" id="KW-1003">Cell membrane</keyword>
<dbReference type="Pfam" id="PF02687">
    <property type="entry name" value="FtsX"/>
    <property type="match status" value="2"/>
</dbReference>
<feature type="transmembrane region" description="Helical" evidence="6">
    <location>
        <begin position="419"/>
        <end position="438"/>
    </location>
</feature>
<feature type="transmembrane region" description="Helical" evidence="6">
    <location>
        <begin position="664"/>
        <end position="685"/>
    </location>
</feature>
<dbReference type="Proteomes" id="UP001062165">
    <property type="component" value="Chromosome"/>
</dbReference>
<evidence type="ECO:0000259" key="8">
    <source>
        <dbReference type="Pfam" id="PF12704"/>
    </source>
</evidence>
<evidence type="ECO:0000256" key="4">
    <source>
        <dbReference type="ARBA" id="ARBA00022989"/>
    </source>
</evidence>
<dbReference type="InterPro" id="IPR050250">
    <property type="entry name" value="Macrolide_Exporter_MacB"/>
</dbReference>
<dbReference type="PROSITE" id="PS51257">
    <property type="entry name" value="PROKAR_LIPOPROTEIN"/>
    <property type="match status" value="1"/>
</dbReference>
<feature type="transmembrane region" description="Helical" evidence="6">
    <location>
        <begin position="371"/>
        <end position="399"/>
    </location>
</feature>
<proteinExistence type="predicted"/>
<evidence type="ECO:0000256" key="2">
    <source>
        <dbReference type="ARBA" id="ARBA00022475"/>
    </source>
</evidence>
<sequence length="784" mass="89204">MLRHHLLLTIRNFKRFKSSFFINLFGLSTGLACTMLIYLWVMDERSMDDFHSKDTRLFQVMEHQQYADHIMTTNSTPGILAEALKEEIPEIQYAATTTWINRFTLSNHDKNLKADGYYVGEDFFSLFSYELIDGQPEEVLKNKMDLVISDELALKIFGTTANVVGQSIKLNHNETHLITGIFKKPPPNSSYIFDFVLNFERFKDDNEWVTHWGNNGPKTYITLQENIDVSHVEEKIADFVKIKNEDSNVTLFLKKYSENYLYGRYENGVLAGGRIEYVRLFSIIAIFILLIACINFMNLSTARASRRAKEVGIKKAIGAPKSSIITQYLTESLLLSLASFLVSMLVVYFFLPQFNEITDKEIPRDFDLYTISSFLSLTLLAGLISGSYPAIYLSGFTIVKVLKGEIKSSWAELWARKGLVVFQFTLSIILIVSVVVIYKQIDFVQSKSLGYNKDNMIYFVQEGKVEKNVDVFLEQLQAIPGIVSATSTGHTLLHRNNSTSGLEWTGKDPKANILFENVRTNYGLFETLDIEFKAGRPFSRDFSTDTSKIIFNEAAIKVMNLEDPIGKTITLWEENKMEIIGVVKDFHFQSLHSEVKPLFFMLAPEDTWFIMARIQAGAEKQTFSDLESFYMDFNPGFTLDYEFMDKEYASMYAAEERVSMLSRYFAGMAIAISCLGLFGLASFTAERRQKEIGIRKVLGSSALSIIYLLSSDFTKLVGVSILLALPISYFLVSEWLDQFAFRISLEAWFFIGAGCLSLLIAWLTVGAQALRAAQINPIDCLRDE</sequence>
<keyword evidence="5 6" id="KW-0472">Membrane</keyword>
<gene>
    <name evidence="9" type="ORF">N7E81_17395</name>
</gene>
<evidence type="ECO:0000259" key="7">
    <source>
        <dbReference type="Pfam" id="PF02687"/>
    </source>
</evidence>
<feature type="transmembrane region" description="Helical" evidence="6">
    <location>
        <begin position="333"/>
        <end position="351"/>
    </location>
</feature>
<feature type="transmembrane region" description="Helical" evidence="6">
    <location>
        <begin position="20"/>
        <end position="41"/>
    </location>
</feature>
<name>A0ABY6CYZ7_9BACT</name>
<comment type="subcellular location">
    <subcellularLocation>
        <location evidence="1">Cell membrane</location>
        <topology evidence="1">Multi-pass membrane protein</topology>
    </subcellularLocation>
</comment>
<feature type="transmembrane region" description="Helical" evidence="6">
    <location>
        <begin position="748"/>
        <end position="770"/>
    </location>
</feature>
<feature type="domain" description="ABC3 transporter permease C-terminal" evidence="7">
    <location>
        <begin position="283"/>
        <end position="392"/>
    </location>
</feature>
<evidence type="ECO:0000256" key="3">
    <source>
        <dbReference type="ARBA" id="ARBA00022692"/>
    </source>
</evidence>
<evidence type="ECO:0000313" key="10">
    <source>
        <dbReference type="Proteomes" id="UP001062165"/>
    </source>
</evidence>